<feature type="region of interest" description="Disordered" evidence="1">
    <location>
        <begin position="57"/>
        <end position="112"/>
    </location>
</feature>
<evidence type="ECO:0000313" key="3">
    <source>
        <dbReference type="Proteomes" id="UP000095008"/>
    </source>
</evidence>
<comment type="caution">
    <text evidence="2">The sequence shown here is derived from an EMBL/GenBank/DDBJ whole genome shotgun (WGS) entry which is preliminary data.</text>
</comment>
<evidence type="ECO:0000313" key="2">
    <source>
        <dbReference type="EMBL" id="OCX69894.1"/>
    </source>
</evidence>
<dbReference type="Proteomes" id="UP000095008">
    <property type="component" value="Unassembled WGS sequence"/>
</dbReference>
<feature type="compositionally biased region" description="Polar residues" evidence="1">
    <location>
        <begin position="57"/>
        <end position="67"/>
    </location>
</feature>
<feature type="compositionally biased region" description="Basic and acidic residues" evidence="1">
    <location>
        <begin position="102"/>
        <end position="111"/>
    </location>
</feature>
<organism evidence="2 3">
    <name type="scientific">Acidithiobacillus thiooxidans</name>
    <name type="common">Thiobacillus thiooxidans</name>
    <dbReference type="NCBI Taxonomy" id="930"/>
    <lineage>
        <taxon>Bacteria</taxon>
        <taxon>Pseudomonadati</taxon>
        <taxon>Pseudomonadota</taxon>
        <taxon>Acidithiobacillia</taxon>
        <taxon>Acidithiobacillales</taxon>
        <taxon>Acidithiobacillaceae</taxon>
        <taxon>Acidithiobacillus</taxon>
    </lineage>
</organism>
<name>A0A1C2IPJ6_ACITH</name>
<protein>
    <submittedName>
        <fullName evidence="2">Uncharacterized protein</fullName>
    </submittedName>
</protein>
<reference evidence="2" key="1">
    <citation type="journal article" date="2016" name="Int. J. Mol. Sci.">
        <title>Comparative genomics of the extreme acidophile Acidithiobacillus thiooxidans reveals intraspecific divergence and niche adaptation.</title>
        <authorList>
            <person name="Zhang X."/>
            <person name="Feng X."/>
            <person name="Tao J."/>
            <person name="Ma L."/>
            <person name="Xiao Y."/>
            <person name="Liang Y."/>
            <person name="Liu X."/>
            <person name="Yin H."/>
        </authorList>
    </citation>
    <scope>NUCLEOTIDE SEQUENCE [LARGE SCALE GENOMIC DNA]</scope>
    <source>
        <strain evidence="2">DXS-W</strain>
    </source>
</reference>
<proteinExistence type="predicted"/>
<accession>A0A1C2IPJ6</accession>
<feature type="compositionally biased region" description="Polar residues" evidence="1">
    <location>
        <begin position="90"/>
        <end position="100"/>
    </location>
</feature>
<dbReference type="RefSeq" id="WP_065975373.1">
    <property type="nucleotide sequence ID" value="NZ_LWRY01000187.1"/>
</dbReference>
<keyword evidence="3" id="KW-1185">Reference proteome</keyword>
<dbReference type="AlphaFoldDB" id="A0A1C2IPJ6"/>
<gene>
    <name evidence="2" type="ORF">A6M23_14735</name>
</gene>
<evidence type="ECO:0000256" key="1">
    <source>
        <dbReference type="SAM" id="MobiDB-lite"/>
    </source>
</evidence>
<dbReference type="OrthoDB" id="10010802at2"/>
<sequence length="161" mass="18161">MPEKVRVTIYLKPDNSEILNWYNEIPSNDRPSMIRMALLYAIRNGFGVENMLATQVESKSEVASSEPHSGVPVIEGKEQQGSNEKKIQDGKSQQAKSVTENPEYKGSDIEGMRQFTVEHLPADATDEMRRLAAKFPRQTPYTMELLNNLVKMSPMLEEGDS</sequence>
<dbReference type="EMBL" id="LWRY01000187">
    <property type="protein sequence ID" value="OCX69894.1"/>
    <property type="molecule type" value="Genomic_DNA"/>
</dbReference>
<feature type="compositionally biased region" description="Basic and acidic residues" evidence="1">
    <location>
        <begin position="75"/>
        <end position="89"/>
    </location>
</feature>